<dbReference type="EMBL" id="CAJZBQ010000054">
    <property type="protein sequence ID" value="CAG9332102.1"/>
    <property type="molecule type" value="Genomic_DNA"/>
</dbReference>
<keyword evidence="3" id="KW-1185">Reference proteome</keyword>
<dbReference type="InterPro" id="IPR008984">
    <property type="entry name" value="SMAD_FHA_dom_sf"/>
</dbReference>
<feature type="domain" description="FHA" evidence="1">
    <location>
        <begin position="267"/>
        <end position="312"/>
    </location>
</feature>
<proteinExistence type="predicted"/>
<sequence length="352" mass="41071">MDYIFELSKLEYILEKDCYRSTQLENTATTNDIEKILEALNTTPITIENAMPAIRYFWVCNFYKEFLNEASNLEDFLEKNCPCDANDSPDLEQNQRQLAVESEHFENADFSWAEDEIIKLDQIVEEYIFYESVLQDKKLVLKVQCTPDKCSINVGSEYTFFLSGSWVKTIGYTSSNSEEPDIYVKGPNLLSLKWENNKFAISESKTRSPTGAIFIEEILIKDKDIFLAGNYVFEFSIIDNNSLSLSYRKRDDCSSSKVVWTSDMPVKLIGRSKKVADLSFEEDSTMSKIHAAVEFINGNWYMYNRHSRNGVWKHLHNRRTLDNGKNSEWIELPNYSKFMFHEVIFMVRMNSY</sequence>
<gene>
    <name evidence="2" type="ORF">BSTOLATCC_MIC55557</name>
</gene>
<dbReference type="InterPro" id="IPR000253">
    <property type="entry name" value="FHA_dom"/>
</dbReference>
<dbReference type="Pfam" id="PF00498">
    <property type="entry name" value="FHA"/>
    <property type="match status" value="1"/>
</dbReference>
<dbReference type="CDD" id="cd00060">
    <property type="entry name" value="FHA"/>
    <property type="match status" value="1"/>
</dbReference>
<dbReference type="PROSITE" id="PS50006">
    <property type="entry name" value="FHA_DOMAIN"/>
    <property type="match status" value="1"/>
</dbReference>
<organism evidence="2 3">
    <name type="scientific">Blepharisma stoltei</name>
    <dbReference type="NCBI Taxonomy" id="1481888"/>
    <lineage>
        <taxon>Eukaryota</taxon>
        <taxon>Sar</taxon>
        <taxon>Alveolata</taxon>
        <taxon>Ciliophora</taxon>
        <taxon>Postciliodesmatophora</taxon>
        <taxon>Heterotrichea</taxon>
        <taxon>Heterotrichida</taxon>
        <taxon>Blepharismidae</taxon>
        <taxon>Blepharisma</taxon>
    </lineage>
</organism>
<comment type="caution">
    <text evidence="2">The sequence shown here is derived from an EMBL/GenBank/DDBJ whole genome shotgun (WGS) entry which is preliminary data.</text>
</comment>
<evidence type="ECO:0000259" key="1">
    <source>
        <dbReference type="PROSITE" id="PS50006"/>
    </source>
</evidence>
<dbReference type="Gene3D" id="2.60.200.20">
    <property type="match status" value="1"/>
</dbReference>
<protein>
    <recommendedName>
        <fullName evidence="1">FHA domain-containing protein</fullName>
    </recommendedName>
</protein>
<accession>A0AAU9K0L8</accession>
<name>A0AAU9K0L8_9CILI</name>
<evidence type="ECO:0000313" key="2">
    <source>
        <dbReference type="EMBL" id="CAG9332102.1"/>
    </source>
</evidence>
<dbReference type="Proteomes" id="UP001162131">
    <property type="component" value="Unassembled WGS sequence"/>
</dbReference>
<dbReference type="SUPFAM" id="SSF49879">
    <property type="entry name" value="SMAD/FHA domain"/>
    <property type="match status" value="1"/>
</dbReference>
<dbReference type="AlphaFoldDB" id="A0AAU9K0L8"/>
<evidence type="ECO:0000313" key="3">
    <source>
        <dbReference type="Proteomes" id="UP001162131"/>
    </source>
</evidence>
<reference evidence="2" key="1">
    <citation type="submission" date="2021-09" db="EMBL/GenBank/DDBJ databases">
        <authorList>
            <consortium name="AG Swart"/>
            <person name="Singh M."/>
            <person name="Singh A."/>
            <person name="Seah K."/>
            <person name="Emmerich C."/>
        </authorList>
    </citation>
    <scope>NUCLEOTIDE SEQUENCE</scope>
    <source>
        <strain evidence="2">ATCC30299</strain>
    </source>
</reference>